<name>A0A6S7AWN8_9BURK</name>
<dbReference type="GO" id="GO:0005975">
    <property type="term" value="P:carbohydrate metabolic process"/>
    <property type="evidence" value="ECO:0007669"/>
    <property type="project" value="InterPro"/>
</dbReference>
<dbReference type="InterPro" id="IPR011330">
    <property type="entry name" value="Glyco_hydro/deAcase_b/a-brl"/>
</dbReference>
<dbReference type="Proteomes" id="UP000494115">
    <property type="component" value="Unassembled WGS sequence"/>
</dbReference>
<dbReference type="SUPFAM" id="SSF88713">
    <property type="entry name" value="Glycoside hydrolase/deacetylase"/>
    <property type="match status" value="1"/>
</dbReference>
<feature type="domain" description="NodB homology" evidence="1">
    <location>
        <begin position="38"/>
        <end position="259"/>
    </location>
</feature>
<keyword evidence="3" id="KW-1185">Reference proteome</keyword>
<dbReference type="EMBL" id="CADIKM010000003">
    <property type="protein sequence ID" value="CAB3780134.1"/>
    <property type="molecule type" value="Genomic_DNA"/>
</dbReference>
<dbReference type="Pfam" id="PF01522">
    <property type="entry name" value="Polysacc_deac_1"/>
    <property type="match status" value="1"/>
</dbReference>
<proteinExistence type="predicted"/>
<evidence type="ECO:0000313" key="2">
    <source>
        <dbReference type="EMBL" id="CAB3780134.1"/>
    </source>
</evidence>
<dbReference type="InterPro" id="IPR002509">
    <property type="entry name" value="NODB_dom"/>
</dbReference>
<dbReference type="PROSITE" id="PS51677">
    <property type="entry name" value="NODB"/>
    <property type="match status" value="1"/>
</dbReference>
<dbReference type="PANTHER" id="PTHR47561:SF1">
    <property type="entry name" value="POLYSACCHARIDE DEACETYLASE FAMILY PROTEIN (AFU_ORTHOLOGUE AFUA_6G05030)"/>
    <property type="match status" value="1"/>
</dbReference>
<evidence type="ECO:0000259" key="1">
    <source>
        <dbReference type="PROSITE" id="PS51677"/>
    </source>
</evidence>
<dbReference type="CDD" id="cd10938">
    <property type="entry name" value="CE4_HpPgdA_like"/>
    <property type="match status" value="1"/>
</dbReference>
<dbReference type="RefSeq" id="WP_217478360.1">
    <property type="nucleotide sequence ID" value="NZ_CADIKM010000003.1"/>
</dbReference>
<dbReference type="GO" id="GO:0016810">
    <property type="term" value="F:hydrolase activity, acting on carbon-nitrogen (but not peptide) bonds"/>
    <property type="evidence" value="ECO:0007669"/>
    <property type="project" value="InterPro"/>
</dbReference>
<dbReference type="PANTHER" id="PTHR47561">
    <property type="entry name" value="POLYSACCHARIDE DEACETYLASE FAMILY PROTEIN (AFU_ORTHOLOGUE AFUA_6G05030)"/>
    <property type="match status" value="1"/>
</dbReference>
<keyword evidence="2" id="KW-0378">Hydrolase</keyword>
<dbReference type="EC" id="3.5.1.-" evidence="2"/>
<gene>
    <name evidence="2" type="primary">pgdA_1</name>
    <name evidence="2" type="ORF">LMG28138_00976</name>
</gene>
<protein>
    <submittedName>
        <fullName evidence="2">Peptidoglycan deacetylase</fullName>
        <ecNumber evidence="2">3.5.1.-</ecNumber>
    </submittedName>
</protein>
<dbReference type="InterPro" id="IPR037950">
    <property type="entry name" value="PgdA-like"/>
</dbReference>
<sequence length="280" mass="31945">MHMKSFKWPNGYRAAVSLCFDVDAESGWIIEPENHRRLSLLSTGAYGRRVGVPRILDLLERHGLTAQFFIPGYTAEIDSKLVQTIHGDGHPIGCHGYLHERTDGLTYEEEDAILAKSISILADITGVRPTGFRAPLWEVTPQTLELLGKHEFAFDSSLMGTDVPYAIQAGGRRILELPVTWLLDDWEQFAYSAVPQVGAVIEEPDKVLRLWKAEFDALYEEGRYFMLTMHPEIIGRASRIAMLDALIKHMKQHDDVWFCTPQELHAAWEDRKFETDDFPY</sequence>
<organism evidence="2 3">
    <name type="scientific">Pararobbsia alpina</name>
    <dbReference type="NCBI Taxonomy" id="621374"/>
    <lineage>
        <taxon>Bacteria</taxon>
        <taxon>Pseudomonadati</taxon>
        <taxon>Pseudomonadota</taxon>
        <taxon>Betaproteobacteria</taxon>
        <taxon>Burkholderiales</taxon>
        <taxon>Burkholderiaceae</taxon>
        <taxon>Pararobbsia</taxon>
    </lineage>
</organism>
<dbReference type="Gene3D" id="3.20.20.370">
    <property type="entry name" value="Glycoside hydrolase/deacetylase"/>
    <property type="match status" value="1"/>
</dbReference>
<dbReference type="AlphaFoldDB" id="A0A6S7AWN8"/>
<evidence type="ECO:0000313" key="3">
    <source>
        <dbReference type="Proteomes" id="UP000494115"/>
    </source>
</evidence>
<reference evidence="2 3" key="1">
    <citation type="submission" date="2020-04" db="EMBL/GenBank/DDBJ databases">
        <authorList>
            <person name="De Canck E."/>
        </authorList>
    </citation>
    <scope>NUCLEOTIDE SEQUENCE [LARGE SCALE GENOMIC DNA]</scope>
    <source>
        <strain evidence="2 3">LMG 28138</strain>
    </source>
</reference>
<accession>A0A6S7AWN8</accession>